<dbReference type="PROSITE" id="PS50294">
    <property type="entry name" value="WD_REPEATS_REGION"/>
    <property type="match status" value="2"/>
</dbReference>
<dbReference type="InterPro" id="IPR015943">
    <property type="entry name" value="WD40/YVTN_repeat-like_dom_sf"/>
</dbReference>
<evidence type="ECO:0000313" key="4">
    <source>
        <dbReference type="Proteomes" id="UP000193553"/>
    </source>
</evidence>
<comment type="caution">
    <text evidence="3">The sequence shown here is derived from an EMBL/GenBank/DDBJ whole genome shotgun (WGS) entry which is preliminary data.</text>
</comment>
<evidence type="ECO:0000256" key="1">
    <source>
        <dbReference type="PROSITE-ProRule" id="PRU00221"/>
    </source>
</evidence>
<dbReference type="InterPro" id="IPR036322">
    <property type="entry name" value="WD40_repeat_dom_sf"/>
</dbReference>
<dbReference type="PANTHER" id="PTHR19879">
    <property type="entry name" value="TRANSCRIPTION INITIATION FACTOR TFIID"/>
    <property type="match status" value="1"/>
</dbReference>
<dbReference type="Gene3D" id="2.130.10.10">
    <property type="entry name" value="YVTN repeat-like/Quinoprotein amine dehydrogenase"/>
    <property type="match status" value="3"/>
</dbReference>
<reference evidence="3 4" key="1">
    <citation type="submission" date="2017-03" db="EMBL/GenBank/DDBJ databases">
        <title>Whole genome sequences of fourteen strains of Bradyrhizobium canariense and one strain of Bradyrhizobium japonicum isolated from Lupinus (Papilionoideae: Genisteae) species in Algeria.</title>
        <authorList>
            <person name="Crovadore J."/>
            <person name="Chekireb D."/>
            <person name="Brachmann A."/>
            <person name="Chablais R."/>
            <person name="Cochard B."/>
            <person name="Lefort F."/>
        </authorList>
    </citation>
    <scope>NUCLEOTIDE SEQUENCE [LARGE SCALE GENOMIC DNA]</scope>
    <source>
        <strain evidence="3 4">UBMA195</strain>
    </source>
</reference>
<dbReference type="Pfam" id="PF00400">
    <property type="entry name" value="WD40"/>
    <property type="match status" value="3"/>
</dbReference>
<dbReference type="Pfam" id="PF20703">
    <property type="entry name" value="nSTAND1"/>
    <property type="match status" value="1"/>
</dbReference>
<dbReference type="InterPro" id="IPR027417">
    <property type="entry name" value="P-loop_NTPase"/>
</dbReference>
<sequence>MIYTVLKRMTEYEIFLSSPSDVKVERDRAEQVILKLNSERTGTPQFRLRRWEDDYYSAAADFQAQIVRPADCQVVICIFWQRLGSELPPKYMRPDGTVPTGTEYEFYDALEAASTRPEKLPDILVYRKTANVQLPSQLDEPDKYALEAAQYARFGEFWRRWFRSEKGQFLAAFEHFSDTDEFAKKLEKNLRAWLRERKSGVTWDNGSPYRGLEPFDVEHAPIFFGRRREIERARARLIAATIAAKSFLLISGGSGCGKSSLARAGLIPRLRQVGGLSTIAGALRWAIVDPGQIAADWAGGVARSLLTEEALGEELKKGDFATEQALRDQLSAAASSSVLPVANALSRARDAVSPGSEDGRVALLLLVDQLEQIFLWPKRNAEAFLRTLKLFTEHSEARVLLVATMRSDFLHRLAEFDVLVALAGNAELKAPEEPERILELALPSSADLDEMIAKPAEAAGLHFEISDDGERDLLQLIEAEARPEAMPAIQLLLSHLYNRKNDRLLTLKAYDDLHGVTGVMAQLGEEALDRAGEPGRAAFPRVVRALVSQMSAGGPATVRRANESKFRTDPPALKLIEQLKEARLVVSDRGELRFAHDSALTGWTRLKEQISKERRLYEARELVERLCENWTDPATGKRQSARLLEGFPLAEARELLAEWGEQSLTDKQSNLPDFIKASVRRATLRSAVGYAAVALVGAGLVLSAALYRSWRGAENEAAVASAISRSRADLRDNNAASAARFAKTAVQIIPSEQSRSALIAALLDVSPNLLATFDIGADIRPAIAWLDETQLAFIPNSARAVRTIDIKPHAAQQGAAFLVPEIKRDSDGNLAGIEVLHAVSPDLLMAVFNEGTLGLLVSGKQALLHKAQSGTLLGASSASSGVGATLIATVSVSGETVASDCVHKSAGELSCADHAVIGIEGKVVAVSPDETRFAVADRSGSITFYDRQARSIGQPMSAGANPSALAWSPKDRLAVATLDGSVAILKPGSTDSEVRQPITGSIPSLAWSRDGKNLVFPCGNAVCLWLSTTNGAGELEFGPIRRLEGHSAAVTRAVWSPSGTKIASQSSDGVVKIWTVDQNREVQFALFAERNTKISSVATSADAKWIAAGGDDGTIRIWDAASTGLERVEKLEDASPVVSLAWSKSSDLAACHDDGSITVVPWDRSKAARRIDRDARCMRRLAYFDRDRSVALPQRGPNQIEIIDPEDKKPPVSIELGEDEPWGIATDQAGALLFTNLGQGVPGIIDPATKSITKMSPTLLPGGGRGESLAISADGKWIATSGSDRHVRIYDIEKKAGYQVLAMEQDEPNVVSFSPNDAMLAALGTKNRLYIWANPSFDPVAVIDIVLSRTLVAVDNQRTDYAGGMAWLNGDSIILATGASTVRIIRINPVAWLARAEAIASIRVQP</sequence>
<gene>
    <name evidence="3" type="ORF">BSZ18_23370</name>
</gene>
<accession>A0A1X3GN35</accession>
<keyword evidence="1" id="KW-0853">WD repeat</keyword>
<dbReference type="PROSITE" id="PS50082">
    <property type="entry name" value="WD_REPEATS_2"/>
    <property type="match status" value="2"/>
</dbReference>
<organism evidence="3 4">
    <name type="scientific">Bradyrhizobium canariense</name>
    <dbReference type="NCBI Taxonomy" id="255045"/>
    <lineage>
        <taxon>Bacteria</taxon>
        <taxon>Pseudomonadati</taxon>
        <taxon>Pseudomonadota</taxon>
        <taxon>Alphaproteobacteria</taxon>
        <taxon>Hyphomicrobiales</taxon>
        <taxon>Nitrobacteraceae</taxon>
        <taxon>Bradyrhizobium</taxon>
    </lineage>
</organism>
<dbReference type="SUPFAM" id="SSF52540">
    <property type="entry name" value="P-loop containing nucleoside triphosphate hydrolases"/>
    <property type="match status" value="1"/>
</dbReference>
<name>A0A1X3GN35_9BRAD</name>
<proteinExistence type="predicted"/>
<dbReference type="Proteomes" id="UP000193553">
    <property type="component" value="Unassembled WGS sequence"/>
</dbReference>
<feature type="repeat" description="WD" evidence="1">
    <location>
        <begin position="1087"/>
        <end position="1128"/>
    </location>
</feature>
<dbReference type="InterPro" id="IPR049052">
    <property type="entry name" value="nSTAND1"/>
</dbReference>
<dbReference type="InterPro" id="IPR001680">
    <property type="entry name" value="WD40_rpt"/>
</dbReference>
<dbReference type="SMART" id="SM00320">
    <property type="entry name" value="WD40"/>
    <property type="match status" value="7"/>
</dbReference>
<dbReference type="SUPFAM" id="SSF50978">
    <property type="entry name" value="WD40 repeat-like"/>
    <property type="match status" value="2"/>
</dbReference>
<feature type="repeat" description="WD" evidence="1">
    <location>
        <begin position="1043"/>
        <end position="1084"/>
    </location>
</feature>
<feature type="domain" description="Novel STAND NTPase 1" evidence="2">
    <location>
        <begin position="208"/>
        <end position="632"/>
    </location>
</feature>
<dbReference type="PANTHER" id="PTHR19879:SF9">
    <property type="entry name" value="TRANSCRIPTION INITIATION FACTOR TFIID SUBUNIT 5"/>
    <property type="match status" value="1"/>
</dbReference>
<dbReference type="EMBL" id="NAFI01000180">
    <property type="protein sequence ID" value="OSJ06095.1"/>
    <property type="molecule type" value="Genomic_DNA"/>
</dbReference>
<evidence type="ECO:0000313" key="3">
    <source>
        <dbReference type="EMBL" id="OSJ06095.1"/>
    </source>
</evidence>
<evidence type="ECO:0000259" key="2">
    <source>
        <dbReference type="Pfam" id="PF20703"/>
    </source>
</evidence>
<protein>
    <recommendedName>
        <fullName evidence="2">Novel STAND NTPase 1 domain-containing protein</fullName>
    </recommendedName>
</protein>